<reference evidence="2 3" key="1">
    <citation type="submission" date="2019-09" db="EMBL/GenBank/DDBJ databases">
        <title>The hologenome of the rock-dwelling lichen Lasallia pustulata.</title>
        <authorList>
            <person name="Greshake Tzovaras B."/>
            <person name="Segers F."/>
            <person name="Bicker A."/>
            <person name="Dal Grande F."/>
            <person name="Otte J."/>
            <person name="Hankeln T."/>
            <person name="Schmitt I."/>
            <person name="Ebersberger I."/>
        </authorList>
    </citation>
    <scope>NUCLEOTIDE SEQUENCE [LARGE SCALE GENOMIC DNA]</scope>
    <source>
        <strain evidence="2">A1-1</strain>
    </source>
</reference>
<comment type="caution">
    <text evidence="2">The sequence shown here is derived from an EMBL/GenBank/DDBJ whole genome shotgun (WGS) entry which is preliminary data.</text>
</comment>
<sequence>MDILPYTSLCGHDYPAGSYLNLKTTADLLSHNLKYREFLLLRIQAQTYRYQRPHAEIHRVYADLRELEKNKHLYSESLYMQLKDRMLDCQARQRMGMELFSYDVRCLRRELAEVKKHIADLEKALEKELAAEKAKRSSEGDEAPQA</sequence>
<dbReference type="AlphaFoldDB" id="A0A5M8PL17"/>
<organism evidence="2 3">
    <name type="scientific">Lasallia pustulata</name>
    <dbReference type="NCBI Taxonomy" id="136370"/>
    <lineage>
        <taxon>Eukaryota</taxon>
        <taxon>Fungi</taxon>
        <taxon>Dikarya</taxon>
        <taxon>Ascomycota</taxon>
        <taxon>Pezizomycotina</taxon>
        <taxon>Lecanoromycetes</taxon>
        <taxon>OSLEUM clade</taxon>
        <taxon>Umbilicariomycetidae</taxon>
        <taxon>Umbilicariales</taxon>
        <taxon>Umbilicariaceae</taxon>
        <taxon>Lasallia</taxon>
    </lineage>
</organism>
<evidence type="ECO:0000313" key="3">
    <source>
        <dbReference type="Proteomes" id="UP000324767"/>
    </source>
</evidence>
<dbReference type="EMBL" id="VXIT01000009">
    <property type="protein sequence ID" value="KAA6410167.1"/>
    <property type="molecule type" value="Genomic_DNA"/>
</dbReference>
<keyword evidence="1" id="KW-0175">Coiled coil</keyword>
<proteinExistence type="predicted"/>
<feature type="coiled-coil region" evidence="1">
    <location>
        <begin position="104"/>
        <end position="131"/>
    </location>
</feature>
<protein>
    <submittedName>
        <fullName evidence="2">Uncharacterized protein</fullName>
    </submittedName>
</protein>
<name>A0A5M8PL17_9LECA</name>
<gene>
    <name evidence="2" type="ORF">FRX48_05588</name>
</gene>
<evidence type="ECO:0000313" key="2">
    <source>
        <dbReference type="EMBL" id="KAA6410167.1"/>
    </source>
</evidence>
<dbReference type="Proteomes" id="UP000324767">
    <property type="component" value="Unassembled WGS sequence"/>
</dbReference>
<evidence type="ECO:0000256" key="1">
    <source>
        <dbReference type="SAM" id="Coils"/>
    </source>
</evidence>
<accession>A0A5M8PL17</accession>